<dbReference type="Pfam" id="PF01370">
    <property type="entry name" value="Epimerase"/>
    <property type="match status" value="1"/>
</dbReference>
<feature type="domain" description="NAD-dependent epimerase/dehydratase" evidence="1">
    <location>
        <begin position="152"/>
        <end position="227"/>
    </location>
</feature>
<dbReference type="InterPro" id="IPR001509">
    <property type="entry name" value="Epimerase_deHydtase"/>
</dbReference>
<dbReference type="EMBL" id="PDNB01000089">
    <property type="protein sequence ID" value="PGH09920.1"/>
    <property type="molecule type" value="Genomic_DNA"/>
</dbReference>
<dbReference type="Pfam" id="PF05368">
    <property type="entry name" value="NmrA"/>
    <property type="match status" value="1"/>
</dbReference>
<dbReference type="GO" id="GO:0004029">
    <property type="term" value="F:aldehyde dehydrogenase (NAD+) activity"/>
    <property type="evidence" value="ECO:0007669"/>
    <property type="project" value="TreeGrafter"/>
</dbReference>
<dbReference type="SUPFAM" id="SSF51735">
    <property type="entry name" value="NAD(P)-binding Rossmann-fold domains"/>
    <property type="match status" value="1"/>
</dbReference>
<dbReference type="Gene3D" id="3.40.50.720">
    <property type="entry name" value="NAD(P)-binding Rossmann-like Domain"/>
    <property type="match status" value="1"/>
</dbReference>
<evidence type="ECO:0000313" key="4">
    <source>
        <dbReference type="Proteomes" id="UP000223968"/>
    </source>
</evidence>
<organism evidence="3 4">
    <name type="scientific">Helicocarpus griseus UAMH5409</name>
    <dbReference type="NCBI Taxonomy" id="1447875"/>
    <lineage>
        <taxon>Eukaryota</taxon>
        <taxon>Fungi</taxon>
        <taxon>Dikarya</taxon>
        <taxon>Ascomycota</taxon>
        <taxon>Pezizomycotina</taxon>
        <taxon>Eurotiomycetes</taxon>
        <taxon>Eurotiomycetidae</taxon>
        <taxon>Onygenales</taxon>
        <taxon>Ajellomycetaceae</taxon>
        <taxon>Helicocarpus</taxon>
    </lineage>
</organism>
<dbReference type="InterPro" id="IPR036291">
    <property type="entry name" value="NAD(P)-bd_dom_sf"/>
</dbReference>
<keyword evidence="4" id="KW-1185">Reference proteome</keyword>
<sequence length="337" mass="37057">MASQKLFITGATGYIGGSVLEAIIQKFPALRISALLRTVSPEFKERYPAVQVVNGTFDDADMIAKAAEDADIVIHTGDIDHDGCADAILAGLAKKTSPGFLIHLTGTACISDRLENPWDGKPNPKIWSDVVDNQTIYDLPDTAAHHAIDRRIMDASNDLIKTVCICPPDIYGQSTGVGNKATFLVPRYVELLLRTKEPFYLGAGENLRAVTYIGDVIDLFMLMLENIVLRGGGDVKFGKEGFYFAVADEIKWKDAAEAICKLGVEQDWLPPNTKTVSYDEKRLGEVYEPAWLGLYLWGSNSRADSVLARQLGWKPHGPSFWAVLPNDVKKAVEHYLG</sequence>
<dbReference type="InterPro" id="IPR008030">
    <property type="entry name" value="NmrA-like"/>
</dbReference>
<dbReference type="PANTHER" id="PTHR48079:SF6">
    <property type="entry name" value="NAD(P)-BINDING DOMAIN-CONTAINING PROTEIN-RELATED"/>
    <property type="match status" value="1"/>
</dbReference>
<gene>
    <name evidence="3" type="ORF">AJ79_05536</name>
</gene>
<dbReference type="GO" id="GO:0005737">
    <property type="term" value="C:cytoplasm"/>
    <property type="evidence" value="ECO:0007669"/>
    <property type="project" value="TreeGrafter"/>
</dbReference>
<dbReference type="PANTHER" id="PTHR48079">
    <property type="entry name" value="PROTEIN YEEZ"/>
    <property type="match status" value="1"/>
</dbReference>
<feature type="domain" description="NmrA-like" evidence="2">
    <location>
        <begin position="4"/>
        <end position="76"/>
    </location>
</feature>
<evidence type="ECO:0008006" key="5">
    <source>
        <dbReference type="Google" id="ProtNLM"/>
    </source>
</evidence>
<name>A0A2B7XLV8_9EURO</name>
<reference evidence="3 4" key="1">
    <citation type="submission" date="2017-10" db="EMBL/GenBank/DDBJ databases">
        <title>Comparative genomics in systemic dimorphic fungi from Ajellomycetaceae.</title>
        <authorList>
            <person name="Munoz J.F."/>
            <person name="Mcewen J.G."/>
            <person name="Clay O.K."/>
            <person name="Cuomo C.A."/>
        </authorList>
    </citation>
    <scope>NUCLEOTIDE SEQUENCE [LARGE SCALE GENOMIC DNA]</scope>
    <source>
        <strain evidence="3 4">UAMH5409</strain>
    </source>
</reference>
<accession>A0A2B7XLV8</accession>
<comment type="caution">
    <text evidence="3">The sequence shown here is derived from an EMBL/GenBank/DDBJ whole genome shotgun (WGS) entry which is preliminary data.</text>
</comment>
<proteinExistence type="predicted"/>
<dbReference type="OrthoDB" id="2130169at2759"/>
<evidence type="ECO:0000259" key="2">
    <source>
        <dbReference type="Pfam" id="PF05368"/>
    </source>
</evidence>
<dbReference type="AlphaFoldDB" id="A0A2B7XLV8"/>
<dbReference type="InterPro" id="IPR051783">
    <property type="entry name" value="NAD(P)-dependent_oxidoreduct"/>
</dbReference>
<dbReference type="Proteomes" id="UP000223968">
    <property type="component" value="Unassembled WGS sequence"/>
</dbReference>
<dbReference type="STRING" id="1447875.A0A2B7XLV8"/>
<evidence type="ECO:0000313" key="3">
    <source>
        <dbReference type="EMBL" id="PGH09920.1"/>
    </source>
</evidence>
<evidence type="ECO:0000259" key="1">
    <source>
        <dbReference type="Pfam" id="PF01370"/>
    </source>
</evidence>
<protein>
    <recommendedName>
        <fullName evidence="5">NAD(P)-binding domain-containing protein</fullName>
    </recommendedName>
</protein>